<organism evidence="1">
    <name type="scientific">Podoviridae sp. ctJYR5</name>
    <dbReference type="NCBI Taxonomy" id="2826551"/>
    <lineage>
        <taxon>Viruses</taxon>
        <taxon>Duplodnaviria</taxon>
        <taxon>Heunggongvirae</taxon>
        <taxon>Uroviricota</taxon>
        <taxon>Caudoviricetes</taxon>
    </lineage>
</organism>
<proteinExistence type="predicted"/>
<evidence type="ECO:0000313" key="1">
    <source>
        <dbReference type="EMBL" id="DAD87809.1"/>
    </source>
</evidence>
<sequence length="91" mass="10364">MRVYFNCLASKRLLVKRYLTNNPNVRVFVVQGTGHRVTITRTDNAYTHTLSVPEHNGTYQNEVSTPSIVCMALTHDNFILVPEDINAEPLF</sequence>
<name>A0A8S5MZM4_9CAUD</name>
<reference evidence="1" key="1">
    <citation type="journal article" date="2021" name="Proc. Natl. Acad. Sci. U.S.A.">
        <title>A Catalog of Tens of Thousands of Viruses from Human Metagenomes Reveals Hidden Associations with Chronic Diseases.</title>
        <authorList>
            <person name="Tisza M.J."/>
            <person name="Buck C.B."/>
        </authorList>
    </citation>
    <scope>NUCLEOTIDE SEQUENCE</scope>
    <source>
        <strain evidence="1">CtJYR5</strain>
    </source>
</reference>
<protein>
    <submittedName>
        <fullName evidence="1">Uncharacterized protein</fullName>
    </submittedName>
</protein>
<accession>A0A8S5MZM4</accession>
<dbReference type="EMBL" id="BK015028">
    <property type="protein sequence ID" value="DAD87809.1"/>
    <property type="molecule type" value="Genomic_DNA"/>
</dbReference>